<gene>
    <name evidence="1" type="ORF">PV02_05810</name>
</gene>
<evidence type="ECO:0000313" key="1">
    <source>
        <dbReference type="EMBL" id="MCQ6962639.1"/>
    </source>
</evidence>
<sequence>MKIIFRSACKAHARCPLSNISCLISSSFTSVPVDFPNRHRRSFQAITGVTSRLTMNRPPVRQYAEEGAAKMHHYFPEPISLITDLKCLAVPGPSSIASGPRVPSVL</sequence>
<proteinExistence type="predicted"/>
<organism evidence="1 2">
    <name type="scientific">Methanolobus chelungpuianus</name>
    <dbReference type="NCBI Taxonomy" id="502115"/>
    <lineage>
        <taxon>Archaea</taxon>
        <taxon>Methanobacteriati</taxon>
        <taxon>Methanobacteriota</taxon>
        <taxon>Stenosarchaea group</taxon>
        <taxon>Methanomicrobia</taxon>
        <taxon>Methanosarcinales</taxon>
        <taxon>Methanosarcinaceae</taxon>
        <taxon>Methanolobus</taxon>
    </lineage>
</organism>
<protein>
    <submittedName>
        <fullName evidence="1">Uncharacterized protein</fullName>
    </submittedName>
</protein>
<dbReference type="EMBL" id="JTEO01000004">
    <property type="protein sequence ID" value="MCQ6962639.1"/>
    <property type="molecule type" value="Genomic_DNA"/>
</dbReference>
<dbReference type="AlphaFoldDB" id="A0AAE3HAN0"/>
<keyword evidence="2" id="KW-1185">Reference proteome</keyword>
<accession>A0AAE3HAN0</accession>
<name>A0AAE3HAN0_9EURY</name>
<reference evidence="1 2" key="1">
    <citation type="journal article" date="2011" name="Appl. Environ. Microbiol.">
        <title>Methanogenic archaea isolated from Taiwan's Chelungpu fault.</title>
        <authorList>
            <person name="Wu S.Y."/>
            <person name="Lai M.C."/>
        </authorList>
    </citation>
    <scope>NUCLEOTIDE SEQUENCE [LARGE SCALE GENOMIC DNA]</scope>
    <source>
        <strain evidence="1 2">St545Mb</strain>
    </source>
</reference>
<comment type="caution">
    <text evidence="1">The sequence shown here is derived from an EMBL/GenBank/DDBJ whole genome shotgun (WGS) entry which is preliminary data.</text>
</comment>
<dbReference type="Proteomes" id="UP001206983">
    <property type="component" value="Unassembled WGS sequence"/>
</dbReference>
<evidence type="ECO:0000313" key="2">
    <source>
        <dbReference type="Proteomes" id="UP001206983"/>
    </source>
</evidence>